<dbReference type="EMBL" id="BONC01000003">
    <property type="protein sequence ID" value="GIF54584.1"/>
    <property type="molecule type" value="Genomic_DNA"/>
</dbReference>
<gene>
    <name evidence="2" type="ORF">Air01nite_06790</name>
</gene>
<comment type="caution">
    <text evidence="2">The sequence shown here is derived from an EMBL/GenBank/DDBJ whole genome shotgun (WGS) entry which is preliminary data.</text>
</comment>
<keyword evidence="3" id="KW-1185">Reference proteome</keyword>
<dbReference type="CDD" id="cd21631">
    <property type="entry name" value="RHH_CopG_NikR-like"/>
    <property type="match status" value="1"/>
</dbReference>
<evidence type="ECO:0000259" key="1">
    <source>
        <dbReference type="Pfam" id="PF01402"/>
    </source>
</evidence>
<protein>
    <recommendedName>
        <fullName evidence="1">Ribbon-helix-helix protein CopG domain-containing protein</fullName>
    </recommendedName>
</protein>
<sequence length="101" mass="10612">MDGGNAMTVHPDPRTMSRDELVAYFDSGGDISELLRGAAVGPDLGPAPDPESVPMIVTGVRLSAAAVQRLDELAGNDKAGRSGLIRRAIDEFLARHTPETA</sequence>
<dbReference type="Pfam" id="PF01402">
    <property type="entry name" value="RHH_1"/>
    <property type="match status" value="1"/>
</dbReference>
<reference evidence="2 3" key="1">
    <citation type="submission" date="2021-01" db="EMBL/GenBank/DDBJ databases">
        <title>Whole genome shotgun sequence of Asanoa iriomotensis NBRC 100142.</title>
        <authorList>
            <person name="Komaki H."/>
            <person name="Tamura T."/>
        </authorList>
    </citation>
    <scope>NUCLEOTIDE SEQUENCE [LARGE SCALE GENOMIC DNA]</scope>
    <source>
        <strain evidence="2 3">NBRC 100142</strain>
    </source>
</reference>
<organism evidence="2 3">
    <name type="scientific">Asanoa iriomotensis</name>
    <dbReference type="NCBI Taxonomy" id="234613"/>
    <lineage>
        <taxon>Bacteria</taxon>
        <taxon>Bacillati</taxon>
        <taxon>Actinomycetota</taxon>
        <taxon>Actinomycetes</taxon>
        <taxon>Micromonosporales</taxon>
        <taxon>Micromonosporaceae</taxon>
        <taxon>Asanoa</taxon>
    </lineage>
</organism>
<accession>A0ABQ4BVQ8</accession>
<dbReference type="InterPro" id="IPR002145">
    <property type="entry name" value="CopG"/>
</dbReference>
<evidence type="ECO:0000313" key="2">
    <source>
        <dbReference type="EMBL" id="GIF54584.1"/>
    </source>
</evidence>
<dbReference type="Gene3D" id="1.10.1220.10">
    <property type="entry name" value="Met repressor-like"/>
    <property type="match status" value="1"/>
</dbReference>
<dbReference type="InterPro" id="IPR013321">
    <property type="entry name" value="Arc_rbn_hlx_hlx"/>
</dbReference>
<proteinExistence type="predicted"/>
<dbReference type="Proteomes" id="UP000624325">
    <property type="component" value="Unassembled WGS sequence"/>
</dbReference>
<feature type="domain" description="Ribbon-helix-helix protein CopG" evidence="1">
    <location>
        <begin position="58"/>
        <end position="95"/>
    </location>
</feature>
<name>A0ABQ4BVQ8_9ACTN</name>
<evidence type="ECO:0000313" key="3">
    <source>
        <dbReference type="Proteomes" id="UP000624325"/>
    </source>
</evidence>